<reference evidence="2 4" key="2">
    <citation type="submission" date="2018-08" db="EMBL/GenBank/DDBJ databases">
        <title>Genetic Globetrotter - A new plasmid hitch-hiking vast phylogenetic and geographic distances.</title>
        <authorList>
            <person name="Vollmers J."/>
            <person name="Petersen J."/>
        </authorList>
    </citation>
    <scope>NUCLEOTIDE SEQUENCE [LARGE SCALE GENOMIC DNA]</scope>
    <source>
        <strain evidence="2 4">DSM 26383</strain>
    </source>
</reference>
<dbReference type="AlphaFoldDB" id="A0A0T5P6J1"/>
<evidence type="ECO:0000313" key="4">
    <source>
        <dbReference type="Proteomes" id="UP000325785"/>
    </source>
</evidence>
<evidence type="ECO:0000313" key="2">
    <source>
        <dbReference type="EMBL" id="QEW28265.1"/>
    </source>
</evidence>
<dbReference type="RefSeq" id="WP_057817889.1">
    <property type="nucleotide sequence ID" value="NZ_CP031598.1"/>
</dbReference>
<keyword evidence="3" id="KW-1185">Reference proteome</keyword>
<protein>
    <recommendedName>
        <fullName evidence="5">Sulfotransferase domain protein</fullName>
    </recommendedName>
</protein>
<dbReference type="Proteomes" id="UP000325785">
    <property type="component" value="Chromosome"/>
</dbReference>
<dbReference type="STRING" id="540747.SAMN04488031_105294"/>
<accession>A0A0T5P6J1</accession>
<organism evidence="1 3">
    <name type="scientific">Roseovarius indicus</name>
    <dbReference type="NCBI Taxonomy" id="540747"/>
    <lineage>
        <taxon>Bacteria</taxon>
        <taxon>Pseudomonadati</taxon>
        <taxon>Pseudomonadota</taxon>
        <taxon>Alphaproteobacteria</taxon>
        <taxon>Rhodobacterales</taxon>
        <taxon>Roseobacteraceae</taxon>
        <taxon>Roseovarius</taxon>
    </lineage>
</organism>
<proteinExistence type="predicted"/>
<evidence type="ECO:0000313" key="3">
    <source>
        <dbReference type="Proteomes" id="UP000051401"/>
    </source>
</evidence>
<reference evidence="1 3" key="1">
    <citation type="submission" date="2015-04" db="EMBL/GenBank/DDBJ databases">
        <title>The draft genome sequence of Roseovarius indicus B108T.</title>
        <authorList>
            <person name="Li G."/>
            <person name="Lai Q."/>
            <person name="Shao Z."/>
            <person name="Yan P."/>
        </authorList>
    </citation>
    <scope>NUCLEOTIDE SEQUENCE [LARGE SCALE GENOMIC DNA]</scope>
    <source>
        <strain evidence="1 3">B108</strain>
    </source>
</reference>
<dbReference type="KEGG" id="rid:RIdsm_04092"/>
<gene>
    <name evidence="2" type="ORF">RIdsm_04092</name>
    <name evidence="1" type="ORF">XM52_17530</name>
</gene>
<dbReference type="OrthoDB" id="547419at2"/>
<sequence length="406" mass="45401">MPKIFLHLGFPKTGSTYTQAFLSKNRDILESRGLRYPKIVDRRGKETLGHSTAFFAAFTEDPATHAALARQGRNSLEDKEHFIDQLSQSIDFDGDLIFSGEGIPSLSKDALKDVKEFLRRTKKRIIPICLVRDPYEYTVSHIQQSVKRERPLLVSRRSVVGHHKKLSRTFGEVRVLSYNAIRQQENDVALELLKHIGASQSGLSQPNSGSRNESLSDNATRIMGHINTVFPKSPETTAGANVRSVNDIRELRYIKGGGKFLLTNGEYDAIADDISAEVEYLTATLGESFEGKPPDTRAVPAPWSDEDIQYILDSFSTLGWPGVIGAYSYFSFYRNISDTWIEVLRGEVEKKAAKGRRTGQEIPAIQPNEKMIDGLRKGAEQTASRFLSDREIVEHIQGVNALTARS</sequence>
<dbReference type="EMBL" id="LAXI01000012">
    <property type="protein sequence ID" value="KRS16692.1"/>
    <property type="molecule type" value="Genomic_DNA"/>
</dbReference>
<evidence type="ECO:0000313" key="1">
    <source>
        <dbReference type="EMBL" id="KRS16692.1"/>
    </source>
</evidence>
<dbReference type="PATRIC" id="fig|540747.5.peg.1242"/>
<dbReference type="SUPFAM" id="SSF52540">
    <property type="entry name" value="P-loop containing nucleoside triphosphate hydrolases"/>
    <property type="match status" value="1"/>
</dbReference>
<dbReference type="EMBL" id="CP031598">
    <property type="protein sequence ID" value="QEW28265.1"/>
    <property type="molecule type" value="Genomic_DNA"/>
</dbReference>
<dbReference type="Gene3D" id="3.40.50.300">
    <property type="entry name" value="P-loop containing nucleotide triphosphate hydrolases"/>
    <property type="match status" value="1"/>
</dbReference>
<evidence type="ECO:0008006" key="5">
    <source>
        <dbReference type="Google" id="ProtNLM"/>
    </source>
</evidence>
<dbReference type="InterPro" id="IPR027417">
    <property type="entry name" value="P-loop_NTPase"/>
</dbReference>
<name>A0A0T5P6J1_9RHOB</name>
<dbReference type="Proteomes" id="UP000051401">
    <property type="component" value="Unassembled WGS sequence"/>
</dbReference>